<dbReference type="GO" id="GO:0005886">
    <property type="term" value="C:plasma membrane"/>
    <property type="evidence" value="ECO:0007669"/>
    <property type="project" value="UniProtKB-SubCell"/>
</dbReference>
<sequence length="175" mass="18904">MGRTPEEKRTIGGIVGDINVMLGSYIRAQLILASLTVMSYTLALSVMRVPYAFILGPLAGLFEFVPVVGPALASVMVFVIAILTSYPHLVWLFLFLGAWRVVQDYVNAPRIMGRSLEIPPVVQIFGVLSGGEIAGVVGALISVPAIATLRILWRRMTSDRSVDAPVTSPPPTDHM</sequence>
<evidence type="ECO:0000256" key="1">
    <source>
        <dbReference type="ARBA" id="ARBA00004651"/>
    </source>
</evidence>
<feature type="transmembrane region" description="Helical" evidence="8">
    <location>
        <begin position="134"/>
        <end position="153"/>
    </location>
</feature>
<evidence type="ECO:0000256" key="2">
    <source>
        <dbReference type="ARBA" id="ARBA00009773"/>
    </source>
</evidence>
<dbReference type="PANTHER" id="PTHR21716:SF53">
    <property type="entry name" value="PERMEASE PERM-RELATED"/>
    <property type="match status" value="1"/>
</dbReference>
<dbReference type="AlphaFoldDB" id="A0A841JTC1"/>
<keyword evidence="10" id="KW-1185">Reference proteome</keyword>
<dbReference type="GO" id="GO:0055085">
    <property type="term" value="P:transmembrane transport"/>
    <property type="evidence" value="ECO:0007669"/>
    <property type="project" value="TreeGrafter"/>
</dbReference>
<comment type="caution">
    <text evidence="9">The sequence shown here is derived from an EMBL/GenBank/DDBJ whole genome shotgun (WGS) entry which is preliminary data.</text>
</comment>
<feature type="transmembrane region" description="Helical" evidence="8">
    <location>
        <begin position="30"/>
        <end position="51"/>
    </location>
</feature>
<keyword evidence="7 8" id="KW-0472">Membrane</keyword>
<keyword evidence="6 8" id="KW-1133">Transmembrane helix</keyword>
<dbReference type="EMBL" id="JACHEK010000003">
    <property type="protein sequence ID" value="MBB6143737.1"/>
    <property type="molecule type" value="Genomic_DNA"/>
</dbReference>
<evidence type="ECO:0000256" key="8">
    <source>
        <dbReference type="SAM" id="Phobius"/>
    </source>
</evidence>
<protein>
    <submittedName>
        <fullName evidence="9">Putative PurR-regulated permease PerM</fullName>
    </submittedName>
</protein>
<keyword evidence="4" id="KW-1003">Cell membrane</keyword>
<dbReference type="PANTHER" id="PTHR21716">
    <property type="entry name" value="TRANSMEMBRANE PROTEIN"/>
    <property type="match status" value="1"/>
</dbReference>
<dbReference type="Pfam" id="PF01594">
    <property type="entry name" value="AI-2E_transport"/>
    <property type="match status" value="1"/>
</dbReference>
<keyword evidence="3" id="KW-0813">Transport</keyword>
<evidence type="ECO:0000256" key="6">
    <source>
        <dbReference type="ARBA" id="ARBA00022989"/>
    </source>
</evidence>
<dbReference type="Proteomes" id="UP000538666">
    <property type="component" value="Unassembled WGS sequence"/>
</dbReference>
<evidence type="ECO:0000313" key="10">
    <source>
        <dbReference type="Proteomes" id="UP000538666"/>
    </source>
</evidence>
<name>A0A841JTC1_9BACT</name>
<gene>
    <name evidence="9" type="ORF">HNQ77_001686</name>
</gene>
<evidence type="ECO:0000256" key="4">
    <source>
        <dbReference type="ARBA" id="ARBA00022475"/>
    </source>
</evidence>
<organism evidence="9 10">
    <name type="scientific">Silvibacterium bohemicum</name>
    <dbReference type="NCBI Taxonomy" id="1577686"/>
    <lineage>
        <taxon>Bacteria</taxon>
        <taxon>Pseudomonadati</taxon>
        <taxon>Acidobacteriota</taxon>
        <taxon>Terriglobia</taxon>
        <taxon>Terriglobales</taxon>
        <taxon>Acidobacteriaceae</taxon>
        <taxon>Silvibacterium</taxon>
    </lineage>
</organism>
<comment type="similarity">
    <text evidence="2">Belongs to the autoinducer-2 exporter (AI-2E) (TC 2.A.86) family.</text>
</comment>
<evidence type="ECO:0000256" key="3">
    <source>
        <dbReference type="ARBA" id="ARBA00022448"/>
    </source>
</evidence>
<dbReference type="InterPro" id="IPR002549">
    <property type="entry name" value="AI-2E-like"/>
</dbReference>
<reference evidence="9 10" key="1">
    <citation type="submission" date="2020-08" db="EMBL/GenBank/DDBJ databases">
        <title>Genomic Encyclopedia of Type Strains, Phase IV (KMG-IV): sequencing the most valuable type-strain genomes for metagenomic binning, comparative biology and taxonomic classification.</title>
        <authorList>
            <person name="Goeker M."/>
        </authorList>
    </citation>
    <scope>NUCLEOTIDE SEQUENCE [LARGE SCALE GENOMIC DNA]</scope>
    <source>
        <strain evidence="9 10">DSM 103733</strain>
    </source>
</reference>
<feature type="transmembrane region" description="Helical" evidence="8">
    <location>
        <begin position="71"/>
        <end position="99"/>
    </location>
</feature>
<comment type="subcellular location">
    <subcellularLocation>
        <location evidence="1">Cell membrane</location>
        <topology evidence="1">Multi-pass membrane protein</topology>
    </subcellularLocation>
</comment>
<evidence type="ECO:0000256" key="7">
    <source>
        <dbReference type="ARBA" id="ARBA00023136"/>
    </source>
</evidence>
<accession>A0A841JTC1</accession>
<keyword evidence="5 8" id="KW-0812">Transmembrane</keyword>
<proteinExistence type="inferred from homology"/>
<evidence type="ECO:0000313" key="9">
    <source>
        <dbReference type="EMBL" id="MBB6143737.1"/>
    </source>
</evidence>
<evidence type="ECO:0000256" key="5">
    <source>
        <dbReference type="ARBA" id="ARBA00022692"/>
    </source>
</evidence>